<evidence type="ECO:0000313" key="2">
    <source>
        <dbReference type="Proteomes" id="UP000492821"/>
    </source>
</evidence>
<organism evidence="2 3">
    <name type="scientific">Panagrellus redivivus</name>
    <name type="common">Microworm</name>
    <dbReference type="NCBI Taxonomy" id="6233"/>
    <lineage>
        <taxon>Eukaryota</taxon>
        <taxon>Metazoa</taxon>
        <taxon>Ecdysozoa</taxon>
        <taxon>Nematoda</taxon>
        <taxon>Chromadorea</taxon>
        <taxon>Rhabditida</taxon>
        <taxon>Tylenchina</taxon>
        <taxon>Panagrolaimomorpha</taxon>
        <taxon>Panagrolaimoidea</taxon>
        <taxon>Panagrolaimidae</taxon>
        <taxon>Panagrellus</taxon>
    </lineage>
</organism>
<keyword evidence="2" id="KW-1185">Reference proteome</keyword>
<dbReference type="Proteomes" id="UP000492821">
    <property type="component" value="Unassembled WGS sequence"/>
</dbReference>
<reference evidence="3" key="2">
    <citation type="submission" date="2020-10" db="UniProtKB">
        <authorList>
            <consortium name="WormBaseParasite"/>
        </authorList>
    </citation>
    <scope>IDENTIFICATION</scope>
</reference>
<evidence type="ECO:0000256" key="1">
    <source>
        <dbReference type="SAM" id="MobiDB-lite"/>
    </source>
</evidence>
<sequence length="168" mass="18780">MLFAADHLTHASSHGDVAIAITCDANRTPPPPPRPSFPHSNRFTRDRDSRPHPLRVPKHHPKANSTPFLTECCFESKSKATRDTLTRKLLLPFATRSPPGFVVMLVGTTAIKTLPPPGISTLFDFVRRIPSPSQMANFDFDDDGCRRIGDHARDNNHRIVHRGTMARE</sequence>
<evidence type="ECO:0000313" key="3">
    <source>
        <dbReference type="WBParaSite" id="Pan_g9836.t1"/>
    </source>
</evidence>
<proteinExistence type="predicted"/>
<name>A0A7E4WBR7_PANRE</name>
<accession>A0A7E4WBR7</accession>
<dbReference type="WBParaSite" id="Pan_g9836.t1">
    <property type="protein sequence ID" value="Pan_g9836.t1"/>
    <property type="gene ID" value="Pan_g9836"/>
</dbReference>
<feature type="region of interest" description="Disordered" evidence="1">
    <location>
        <begin position="23"/>
        <end position="63"/>
    </location>
</feature>
<protein>
    <submittedName>
        <fullName evidence="3">Uncharacterized protein</fullName>
    </submittedName>
</protein>
<dbReference type="AlphaFoldDB" id="A0A7E4WBR7"/>
<reference evidence="2" key="1">
    <citation type="journal article" date="2013" name="Genetics">
        <title>The draft genome and transcriptome of Panagrellus redivivus are shaped by the harsh demands of a free-living lifestyle.</title>
        <authorList>
            <person name="Srinivasan J."/>
            <person name="Dillman A.R."/>
            <person name="Macchietto M.G."/>
            <person name="Heikkinen L."/>
            <person name="Lakso M."/>
            <person name="Fracchia K.M."/>
            <person name="Antoshechkin I."/>
            <person name="Mortazavi A."/>
            <person name="Wong G."/>
            <person name="Sternberg P.W."/>
        </authorList>
    </citation>
    <scope>NUCLEOTIDE SEQUENCE [LARGE SCALE GENOMIC DNA]</scope>
    <source>
        <strain evidence="2">MT8872</strain>
    </source>
</reference>
<feature type="compositionally biased region" description="Basic residues" evidence="1">
    <location>
        <begin position="52"/>
        <end position="62"/>
    </location>
</feature>